<keyword evidence="4 8" id="KW-0378">Hydrolase</keyword>
<dbReference type="GO" id="GO:0050380">
    <property type="term" value="F:undecaprenyl-diphosphatase activity"/>
    <property type="evidence" value="ECO:0007669"/>
    <property type="project" value="UniProtKB-EC"/>
</dbReference>
<dbReference type="Pfam" id="PF01569">
    <property type="entry name" value="PAP2"/>
    <property type="match status" value="1"/>
</dbReference>
<dbReference type="InterPro" id="IPR036938">
    <property type="entry name" value="PAP2/HPO_sf"/>
</dbReference>
<keyword evidence="5" id="KW-1133">Transmembrane helix</keyword>
<feature type="domain" description="Phosphatidic acid phosphatase type 2/haloperoxidase" evidence="7">
    <location>
        <begin position="92"/>
        <end position="201"/>
    </location>
</feature>
<dbReference type="RefSeq" id="WP_183883894.1">
    <property type="nucleotide sequence ID" value="NZ_JACHCE010000007.1"/>
</dbReference>
<dbReference type="EC" id="3.6.1.27" evidence="8"/>
<dbReference type="Gene3D" id="1.20.144.10">
    <property type="entry name" value="Phosphatidic acid phosphatase type 2/haloperoxidase"/>
    <property type="match status" value="1"/>
</dbReference>
<evidence type="ECO:0000259" key="7">
    <source>
        <dbReference type="SMART" id="SM00014"/>
    </source>
</evidence>
<reference evidence="8 9" key="1">
    <citation type="submission" date="2020-08" db="EMBL/GenBank/DDBJ databases">
        <title>Genomic Encyclopedia of Type Strains, Phase IV (KMG-V): Genome sequencing to study the core and pangenomes of soil and plant-associated prokaryotes.</title>
        <authorList>
            <person name="Whitman W."/>
        </authorList>
    </citation>
    <scope>NUCLEOTIDE SEQUENCE [LARGE SCALE GENOMIC DNA]</scope>
    <source>
        <strain evidence="8 9">S3M1</strain>
    </source>
</reference>
<dbReference type="PANTHER" id="PTHR14969">
    <property type="entry name" value="SPHINGOSINE-1-PHOSPHATE PHOSPHOHYDROLASE"/>
    <property type="match status" value="1"/>
</dbReference>
<dbReference type="Proteomes" id="UP000537204">
    <property type="component" value="Unassembled WGS sequence"/>
</dbReference>
<dbReference type="SUPFAM" id="SSF48317">
    <property type="entry name" value="Acid phosphatase/Vanadium-dependent haloperoxidase"/>
    <property type="match status" value="1"/>
</dbReference>
<evidence type="ECO:0000313" key="9">
    <source>
        <dbReference type="Proteomes" id="UP000537204"/>
    </source>
</evidence>
<comment type="subcellular location">
    <subcellularLocation>
        <location evidence="1">Cell membrane</location>
        <topology evidence="1">Multi-pass membrane protein</topology>
    </subcellularLocation>
</comment>
<comment type="caution">
    <text evidence="8">The sequence shown here is derived from an EMBL/GenBank/DDBJ whole genome shotgun (WGS) entry which is preliminary data.</text>
</comment>
<evidence type="ECO:0000256" key="6">
    <source>
        <dbReference type="ARBA" id="ARBA00023136"/>
    </source>
</evidence>
<proteinExistence type="predicted"/>
<keyword evidence="2" id="KW-1003">Cell membrane</keyword>
<dbReference type="GO" id="GO:0005886">
    <property type="term" value="C:plasma membrane"/>
    <property type="evidence" value="ECO:0007669"/>
    <property type="project" value="UniProtKB-SubCell"/>
</dbReference>
<accession>A0A7W8ZPZ7</accession>
<evidence type="ECO:0000256" key="2">
    <source>
        <dbReference type="ARBA" id="ARBA00022475"/>
    </source>
</evidence>
<evidence type="ECO:0000256" key="4">
    <source>
        <dbReference type="ARBA" id="ARBA00022801"/>
    </source>
</evidence>
<dbReference type="EMBL" id="JACHCE010000007">
    <property type="protein sequence ID" value="MBB5638044.1"/>
    <property type="molecule type" value="Genomic_DNA"/>
</dbReference>
<organism evidence="8 9">
    <name type="scientific">Pedobacter cryoconitis</name>
    <dbReference type="NCBI Taxonomy" id="188932"/>
    <lineage>
        <taxon>Bacteria</taxon>
        <taxon>Pseudomonadati</taxon>
        <taxon>Bacteroidota</taxon>
        <taxon>Sphingobacteriia</taxon>
        <taxon>Sphingobacteriales</taxon>
        <taxon>Sphingobacteriaceae</taxon>
        <taxon>Pedobacter</taxon>
    </lineage>
</organism>
<evidence type="ECO:0000256" key="3">
    <source>
        <dbReference type="ARBA" id="ARBA00022692"/>
    </source>
</evidence>
<evidence type="ECO:0000256" key="1">
    <source>
        <dbReference type="ARBA" id="ARBA00004651"/>
    </source>
</evidence>
<dbReference type="CDD" id="cd01610">
    <property type="entry name" value="PAP2_like"/>
    <property type="match status" value="1"/>
</dbReference>
<evidence type="ECO:0000256" key="5">
    <source>
        <dbReference type="ARBA" id="ARBA00022989"/>
    </source>
</evidence>
<dbReference type="SMART" id="SM00014">
    <property type="entry name" value="acidPPc"/>
    <property type="match status" value="1"/>
</dbReference>
<evidence type="ECO:0000313" key="8">
    <source>
        <dbReference type="EMBL" id="MBB5638044.1"/>
    </source>
</evidence>
<sequence length="207" mass="22707">MYRLFNKYIVVLQLGLLTAIPIKSVAQGLSPDNPIQKLDNRIMTDLSEHRTEQKTSFFMFLSKYNNLVNVAIPAGIFAAGVIDNDKGTRQNALYIASSSAVNILLTMVTKKLVKRPRPFLGQVKISAVYYPGQTSFPSGHTSSSFATATALSQVYHKWYVIAPAYLWAGSMGYSRMYLGVHYPSDVAAGALIGTGSALSMKFIRPSN</sequence>
<name>A0A7W8ZPZ7_9SPHI</name>
<keyword evidence="3" id="KW-0812">Transmembrane</keyword>
<dbReference type="InterPro" id="IPR000326">
    <property type="entry name" value="PAP2/HPO"/>
</dbReference>
<protein>
    <submittedName>
        <fullName evidence="8">Undecaprenyl-diphosphatase</fullName>
        <ecNumber evidence="8">3.6.1.27</ecNumber>
    </submittedName>
</protein>
<dbReference type="AlphaFoldDB" id="A0A7W8ZPZ7"/>
<dbReference type="PANTHER" id="PTHR14969:SF62">
    <property type="entry name" value="DECAPRENYLPHOSPHORYL-5-PHOSPHORIBOSE PHOSPHATASE RV3807C-RELATED"/>
    <property type="match status" value="1"/>
</dbReference>
<gene>
    <name evidence="8" type="ORF">HDE68_003970</name>
</gene>
<keyword evidence="6" id="KW-0472">Membrane</keyword>